<evidence type="ECO:0000256" key="2">
    <source>
        <dbReference type="ARBA" id="ARBA00022741"/>
    </source>
</evidence>
<comment type="catalytic activity">
    <reaction evidence="5">
        <text>L-seryl-[pyruvate dehydrogenase E1 alpha subunit] + ATP = O-phospho-L-seryl-[pyruvate dehydrogenase E1 alpha subunit] + ADP + H(+)</text>
        <dbReference type="Rhea" id="RHEA:23052"/>
        <dbReference type="Rhea" id="RHEA-COMP:13689"/>
        <dbReference type="Rhea" id="RHEA-COMP:13690"/>
        <dbReference type="ChEBI" id="CHEBI:15378"/>
        <dbReference type="ChEBI" id="CHEBI:29999"/>
        <dbReference type="ChEBI" id="CHEBI:30616"/>
        <dbReference type="ChEBI" id="CHEBI:83421"/>
        <dbReference type="ChEBI" id="CHEBI:456216"/>
        <dbReference type="EC" id="2.7.11.2"/>
    </reaction>
</comment>
<dbReference type="GO" id="GO:0005759">
    <property type="term" value="C:mitochondrial matrix"/>
    <property type="evidence" value="ECO:0007669"/>
    <property type="project" value="UniProtKB-SubCell"/>
</dbReference>
<dbReference type="InterPro" id="IPR039028">
    <property type="entry name" value="BCKD/PDK"/>
</dbReference>
<dbReference type="EC" id="2.7.11.-" evidence="6"/>
<dbReference type="EMBL" id="JAANIU010003042">
    <property type="protein sequence ID" value="KAG1563855.1"/>
    <property type="molecule type" value="Genomic_DNA"/>
</dbReference>
<dbReference type="Proteomes" id="UP000740926">
    <property type="component" value="Unassembled WGS sequence"/>
</dbReference>
<comment type="similarity">
    <text evidence="6">Belongs to the PDK/BCKDK protein kinase family.</text>
</comment>
<dbReference type="InterPro" id="IPR018955">
    <property type="entry name" value="BCDHK/PDK_N"/>
</dbReference>
<comment type="subcellular location">
    <subcellularLocation>
        <location evidence="6">Mitochondrion matrix</location>
    </subcellularLocation>
</comment>
<dbReference type="PANTHER" id="PTHR11947:SF3">
    <property type="entry name" value="[PYRUVATE DEHYDROGENASE (ACETYL-TRANSFERRING)] KINASE, MITOCHONDRIAL"/>
    <property type="match status" value="1"/>
</dbReference>
<gene>
    <name evidence="8" type="ORF">G6F50_011593</name>
</gene>
<comment type="caution">
    <text evidence="8">The sequence shown here is derived from an EMBL/GenBank/DDBJ whole genome shotgun (WGS) entry which is preliminary data.</text>
</comment>
<keyword evidence="6" id="KW-0496">Mitochondrion</keyword>
<protein>
    <recommendedName>
        <fullName evidence="6">Protein-serine/threonine kinase</fullName>
        <ecNumber evidence="6">2.7.11.-</ecNumber>
    </recommendedName>
</protein>
<evidence type="ECO:0000256" key="3">
    <source>
        <dbReference type="ARBA" id="ARBA00022777"/>
    </source>
</evidence>
<evidence type="ECO:0000256" key="4">
    <source>
        <dbReference type="ARBA" id="ARBA00022840"/>
    </source>
</evidence>
<accession>A0A9P6YTV8</accession>
<evidence type="ECO:0000313" key="8">
    <source>
        <dbReference type="EMBL" id="KAG1563855.1"/>
    </source>
</evidence>
<organism evidence="8 9">
    <name type="scientific">Rhizopus delemar</name>
    <dbReference type="NCBI Taxonomy" id="936053"/>
    <lineage>
        <taxon>Eukaryota</taxon>
        <taxon>Fungi</taxon>
        <taxon>Fungi incertae sedis</taxon>
        <taxon>Mucoromycota</taxon>
        <taxon>Mucoromycotina</taxon>
        <taxon>Mucoromycetes</taxon>
        <taxon>Mucorales</taxon>
        <taxon>Mucorineae</taxon>
        <taxon>Rhizopodaceae</taxon>
        <taxon>Rhizopus</taxon>
    </lineage>
</organism>
<reference evidence="8 9" key="1">
    <citation type="journal article" date="2020" name="Microb. Genom.">
        <title>Genetic diversity of clinical and environmental Mucorales isolates obtained from an investigation of mucormycosis cases among solid organ transplant recipients.</title>
        <authorList>
            <person name="Nguyen M.H."/>
            <person name="Kaul D."/>
            <person name="Muto C."/>
            <person name="Cheng S.J."/>
            <person name="Richter R.A."/>
            <person name="Bruno V.M."/>
            <person name="Liu G."/>
            <person name="Beyhan S."/>
            <person name="Sundermann A.J."/>
            <person name="Mounaud S."/>
            <person name="Pasculle A.W."/>
            <person name="Nierman W.C."/>
            <person name="Driscoll E."/>
            <person name="Cumbie R."/>
            <person name="Clancy C.J."/>
            <person name="Dupont C.L."/>
        </authorList>
    </citation>
    <scope>NUCLEOTIDE SEQUENCE [LARGE SCALE GENOMIC DNA]</scope>
    <source>
        <strain evidence="8 9">GL24</strain>
    </source>
</reference>
<keyword evidence="1 6" id="KW-0808">Transferase</keyword>
<dbReference type="GO" id="GO:0005524">
    <property type="term" value="F:ATP binding"/>
    <property type="evidence" value="ECO:0007669"/>
    <property type="project" value="UniProtKB-UniRule"/>
</dbReference>
<evidence type="ECO:0000259" key="7">
    <source>
        <dbReference type="Pfam" id="PF10436"/>
    </source>
</evidence>
<dbReference type="SUPFAM" id="SSF69012">
    <property type="entry name" value="alpha-ketoacid dehydrogenase kinase, N-terminal domain"/>
    <property type="match status" value="1"/>
</dbReference>
<evidence type="ECO:0000256" key="1">
    <source>
        <dbReference type="ARBA" id="ARBA00022679"/>
    </source>
</evidence>
<dbReference type="PANTHER" id="PTHR11947">
    <property type="entry name" value="PYRUVATE DEHYDROGENASE KINASE"/>
    <property type="match status" value="1"/>
</dbReference>
<dbReference type="InterPro" id="IPR036784">
    <property type="entry name" value="AK/P_DHK_N_sf"/>
</dbReference>
<dbReference type="GO" id="GO:0010906">
    <property type="term" value="P:regulation of glucose metabolic process"/>
    <property type="evidence" value="ECO:0007669"/>
    <property type="project" value="TreeGrafter"/>
</dbReference>
<proteinExistence type="inferred from homology"/>
<keyword evidence="9" id="KW-1185">Reference proteome</keyword>
<dbReference type="Pfam" id="PF10436">
    <property type="entry name" value="BCDHK_Adom3"/>
    <property type="match status" value="1"/>
</dbReference>
<evidence type="ECO:0000256" key="5">
    <source>
        <dbReference type="ARBA" id="ARBA00048201"/>
    </source>
</evidence>
<dbReference type="GO" id="GO:0004740">
    <property type="term" value="F:pyruvate dehydrogenase (acetyl-transferring) kinase activity"/>
    <property type="evidence" value="ECO:0007669"/>
    <property type="project" value="UniProtKB-EC"/>
</dbReference>
<dbReference type="AlphaFoldDB" id="A0A9P6YTV8"/>
<feature type="domain" description="Branched-chain alpha-ketoacid dehydrogenase kinase/Pyruvate dehydrogenase kinase N-terminal" evidence="7">
    <location>
        <begin position="35"/>
        <end position="167"/>
    </location>
</feature>
<keyword evidence="2 6" id="KW-0547">Nucleotide-binding</keyword>
<sequence length="413" mass="46429">MLQSQIINVLPRRILASLWTAPETRITLSHFAINKEQPNTTIISPGFLCDELPTRYTHILRLLSTLSPDSLQTPILRHVSYSYLRDICTLLHPSLRQTSPNAFSNTLTKLKTSQALNLIRLRYALLSNPTSASVNLMENINTIGIGIHLLLDQYISWVSQRQNHLQTLSPEEMTRKAAHDAHIALLDAFGYIELPKIEIKQKSKQTLDYIPSILHRIFYEIILISSKAHIMHNQQHEQTRRWYEFRKRQRPISLALFHGPTSVGFKLESPMICEKELLPGIPRDPIGLPASSSVLSSLHQARIDRIVQPNHALEWASLSGWRTAKSLASHWGGNLDIVNVDGLGATIYLALDRNTNLLERYPSHQVHRGPLSSSAASHLDKLLYTLSDAQPSMCTPSPLYHSISLTAAAAASQ</sequence>
<keyword evidence="3 6" id="KW-0418">Kinase</keyword>
<evidence type="ECO:0000256" key="6">
    <source>
        <dbReference type="RuleBase" id="RU366032"/>
    </source>
</evidence>
<dbReference type="Gene3D" id="1.20.140.20">
    <property type="entry name" value="Alpha-ketoacid/pyruvate dehydrogenase kinase, N-terminal domain"/>
    <property type="match status" value="1"/>
</dbReference>
<name>A0A9P6YTV8_9FUNG</name>
<evidence type="ECO:0000313" key="9">
    <source>
        <dbReference type="Proteomes" id="UP000740926"/>
    </source>
</evidence>
<keyword evidence="4 6" id="KW-0067">ATP-binding</keyword>